<evidence type="ECO:0000256" key="2">
    <source>
        <dbReference type="ARBA" id="ARBA00022517"/>
    </source>
</evidence>
<keyword evidence="5 9" id="KW-0479">Metal-binding</keyword>
<dbReference type="eggNOG" id="COG0319">
    <property type="taxonomic scope" value="Bacteria"/>
</dbReference>
<keyword evidence="8 9" id="KW-0862">Zinc</keyword>
<evidence type="ECO:0000256" key="1">
    <source>
        <dbReference type="ARBA" id="ARBA00010875"/>
    </source>
</evidence>
<keyword evidence="11" id="KW-1185">Reference proteome</keyword>
<evidence type="ECO:0000256" key="9">
    <source>
        <dbReference type="HAMAP-Rule" id="MF_00009"/>
    </source>
</evidence>
<sequence length="175" mass="20299">MEDLEISFNDEIGFLKDKSCDWQKWILDLLLSAKKAINKDNQQEISINFVSSDRIHEINKKYRGKDRPTDVISFAIEDGEDSDLMAQFLDDPDFIEDIGDLFICIEVVKKQAVDYETGFNREFGYTLVHGYLHLNGYDHIEDSEAKEMFAIQGKVLREYGLPLHPNQETHGKQIH</sequence>
<dbReference type="AlphaFoldDB" id="I7LAU7"/>
<reference evidence="10 11" key="1">
    <citation type="submission" date="2012-06" db="EMBL/GenBank/DDBJ databases">
        <title>Draft Genome Sequence of Lactobacillus hominis Strain CRBIP 24.179T, isolated from human intestine.</title>
        <authorList>
            <person name="Cousin S."/>
            <person name="Ma L."/>
            <person name="Bizet C."/>
            <person name="Loux V."/>
            <person name="Bouchier C."/>
            <person name="Clermont D."/>
            <person name="Creno S."/>
        </authorList>
    </citation>
    <scope>NUCLEOTIDE SEQUENCE [LARGE SCALE GENOMIC DNA]</scope>
    <source>
        <strain evidence="11">CRBIP 24.179T</strain>
    </source>
</reference>
<dbReference type="InterPro" id="IPR002036">
    <property type="entry name" value="YbeY"/>
</dbReference>
<keyword evidence="3 9" id="KW-0698">rRNA processing</keyword>
<dbReference type="GO" id="GO:0004521">
    <property type="term" value="F:RNA endonuclease activity"/>
    <property type="evidence" value="ECO:0007669"/>
    <property type="project" value="UniProtKB-UniRule"/>
</dbReference>
<dbReference type="InterPro" id="IPR023091">
    <property type="entry name" value="MetalPrtase_cat_dom_sf_prd"/>
</dbReference>
<dbReference type="Gene3D" id="3.40.390.30">
    <property type="entry name" value="Metalloproteases ('zincins'), catalytic domain"/>
    <property type="match status" value="1"/>
</dbReference>
<dbReference type="GO" id="GO:0004222">
    <property type="term" value="F:metalloendopeptidase activity"/>
    <property type="evidence" value="ECO:0007669"/>
    <property type="project" value="InterPro"/>
</dbReference>
<keyword evidence="4 9" id="KW-0540">Nuclease</keyword>
<proteinExistence type="inferred from homology"/>
<keyword evidence="6 9" id="KW-0255">Endonuclease</keyword>
<keyword evidence="9" id="KW-0963">Cytoplasm</keyword>
<dbReference type="HAMAP" id="MF_00009">
    <property type="entry name" value="Endoribonucl_YbeY"/>
    <property type="match status" value="1"/>
</dbReference>
<dbReference type="Proteomes" id="UP000009320">
    <property type="component" value="Unassembled WGS sequence"/>
</dbReference>
<evidence type="ECO:0000313" key="10">
    <source>
        <dbReference type="EMBL" id="CCI82584.1"/>
    </source>
</evidence>
<dbReference type="InterPro" id="IPR020549">
    <property type="entry name" value="YbeY_CS"/>
</dbReference>
<keyword evidence="2 9" id="KW-0690">Ribosome biogenesis</keyword>
<evidence type="ECO:0000256" key="8">
    <source>
        <dbReference type="ARBA" id="ARBA00022833"/>
    </source>
</evidence>
<feature type="binding site" evidence="9">
    <location>
        <position position="129"/>
    </location>
    <ligand>
        <name>Zn(2+)</name>
        <dbReference type="ChEBI" id="CHEBI:29105"/>
        <note>catalytic</note>
    </ligand>
</feature>
<comment type="caution">
    <text evidence="10">The sequence shown here is derived from an EMBL/GenBank/DDBJ whole genome shotgun (WGS) entry which is preliminary data.</text>
</comment>
<dbReference type="GeneID" id="82847790"/>
<feature type="binding site" evidence="9">
    <location>
        <position position="133"/>
    </location>
    <ligand>
        <name>Zn(2+)</name>
        <dbReference type="ChEBI" id="CHEBI:29105"/>
        <note>catalytic</note>
    </ligand>
</feature>
<comment type="subcellular location">
    <subcellularLocation>
        <location evidence="9">Cytoplasm</location>
    </subcellularLocation>
</comment>
<dbReference type="STRING" id="1423758.FC41_GL001593"/>
<dbReference type="EMBL" id="CAKE01000028">
    <property type="protein sequence ID" value="CCI82584.1"/>
    <property type="molecule type" value="Genomic_DNA"/>
</dbReference>
<dbReference type="SUPFAM" id="SSF55486">
    <property type="entry name" value="Metalloproteases ('zincins'), catalytic domain"/>
    <property type="match status" value="1"/>
</dbReference>
<dbReference type="GO" id="GO:0005737">
    <property type="term" value="C:cytoplasm"/>
    <property type="evidence" value="ECO:0007669"/>
    <property type="project" value="UniProtKB-SubCell"/>
</dbReference>
<dbReference type="NCBIfam" id="TIGR00043">
    <property type="entry name" value="rRNA maturation RNase YbeY"/>
    <property type="match status" value="1"/>
</dbReference>
<gene>
    <name evidence="9" type="primary">ybeY</name>
    <name evidence="10" type="ORF">BN55_05650</name>
</gene>
<evidence type="ECO:0000313" key="11">
    <source>
        <dbReference type="Proteomes" id="UP000009320"/>
    </source>
</evidence>
<dbReference type="OrthoDB" id="9807740at2"/>
<evidence type="ECO:0000256" key="7">
    <source>
        <dbReference type="ARBA" id="ARBA00022801"/>
    </source>
</evidence>
<dbReference type="GO" id="GO:0006364">
    <property type="term" value="P:rRNA processing"/>
    <property type="evidence" value="ECO:0007669"/>
    <property type="project" value="UniProtKB-UniRule"/>
</dbReference>
<dbReference type="PROSITE" id="PS01306">
    <property type="entry name" value="UPF0054"/>
    <property type="match status" value="1"/>
</dbReference>
<dbReference type="GO" id="GO:0008270">
    <property type="term" value="F:zinc ion binding"/>
    <property type="evidence" value="ECO:0007669"/>
    <property type="project" value="UniProtKB-UniRule"/>
</dbReference>
<dbReference type="PANTHER" id="PTHR46986:SF1">
    <property type="entry name" value="ENDORIBONUCLEASE YBEY, CHLOROPLASTIC"/>
    <property type="match status" value="1"/>
</dbReference>
<organism evidence="10 11">
    <name type="scientific">Lactobacillus hominis DSM 23910 = CRBIP 24.179</name>
    <dbReference type="NCBI Taxonomy" id="1423758"/>
    <lineage>
        <taxon>Bacteria</taxon>
        <taxon>Bacillati</taxon>
        <taxon>Bacillota</taxon>
        <taxon>Bacilli</taxon>
        <taxon>Lactobacillales</taxon>
        <taxon>Lactobacillaceae</taxon>
        <taxon>Lactobacillus</taxon>
    </lineage>
</organism>
<dbReference type="PANTHER" id="PTHR46986">
    <property type="entry name" value="ENDORIBONUCLEASE YBEY, CHLOROPLASTIC"/>
    <property type="match status" value="1"/>
</dbReference>
<dbReference type="RefSeq" id="WP_008471710.1">
    <property type="nucleotide sequence ID" value="NZ_AYZP01000005.1"/>
</dbReference>
<evidence type="ECO:0000256" key="5">
    <source>
        <dbReference type="ARBA" id="ARBA00022723"/>
    </source>
</evidence>
<comment type="similarity">
    <text evidence="1 9">Belongs to the endoribonuclease YbeY family.</text>
</comment>
<feature type="binding site" evidence="9">
    <location>
        <position position="139"/>
    </location>
    <ligand>
        <name>Zn(2+)</name>
        <dbReference type="ChEBI" id="CHEBI:29105"/>
        <note>catalytic</note>
    </ligand>
</feature>
<keyword evidence="7 9" id="KW-0378">Hydrolase</keyword>
<evidence type="ECO:0000256" key="6">
    <source>
        <dbReference type="ARBA" id="ARBA00022759"/>
    </source>
</evidence>
<name>I7LAU7_9LACO</name>
<evidence type="ECO:0000256" key="3">
    <source>
        <dbReference type="ARBA" id="ARBA00022552"/>
    </source>
</evidence>
<accession>I7LAU7</accession>
<protein>
    <recommendedName>
        <fullName evidence="9">Endoribonuclease YbeY</fullName>
        <ecNumber evidence="9">3.1.-.-</ecNumber>
    </recommendedName>
</protein>
<dbReference type="PATRIC" id="fig|1423758.3.peg.1623"/>
<comment type="cofactor">
    <cofactor evidence="9">
        <name>Zn(2+)</name>
        <dbReference type="ChEBI" id="CHEBI:29105"/>
    </cofactor>
    <text evidence="9">Binds 1 zinc ion.</text>
</comment>
<dbReference type="Pfam" id="PF02130">
    <property type="entry name" value="YbeY"/>
    <property type="match status" value="1"/>
</dbReference>
<evidence type="ECO:0000256" key="4">
    <source>
        <dbReference type="ARBA" id="ARBA00022722"/>
    </source>
</evidence>
<comment type="function">
    <text evidence="9">Single strand-specific metallo-endoribonuclease involved in late-stage 70S ribosome quality control and in maturation of the 3' terminus of the 16S rRNA.</text>
</comment>
<dbReference type="EC" id="3.1.-.-" evidence="9"/>